<dbReference type="OrthoDB" id="1953575at2"/>
<evidence type="ECO:0000256" key="1">
    <source>
        <dbReference type="SAM" id="Phobius"/>
    </source>
</evidence>
<keyword evidence="1" id="KW-0472">Membrane</keyword>
<dbReference type="HOGENOM" id="CLU_1666320_0_0_9"/>
<dbReference type="EMBL" id="AMEZ01000137">
    <property type="protein sequence ID" value="EKY21957.1"/>
    <property type="molecule type" value="Genomic_DNA"/>
</dbReference>
<name>L1Q2X2_9CLOT</name>
<feature type="transmembrane region" description="Helical" evidence="1">
    <location>
        <begin position="12"/>
        <end position="31"/>
    </location>
</feature>
<reference evidence="2 3" key="1">
    <citation type="submission" date="2012-05" db="EMBL/GenBank/DDBJ databases">
        <authorList>
            <person name="Weinstock G."/>
            <person name="Sodergren E."/>
            <person name="Lobos E.A."/>
            <person name="Fulton L."/>
            <person name="Fulton R."/>
            <person name="Courtney L."/>
            <person name="Fronick C."/>
            <person name="O'Laughlin M."/>
            <person name="Godfrey J."/>
            <person name="Wilson R.M."/>
            <person name="Miner T."/>
            <person name="Farmer C."/>
            <person name="Delehaunty K."/>
            <person name="Cordes M."/>
            <person name="Minx P."/>
            <person name="Tomlinson C."/>
            <person name="Chen J."/>
            <person name="Wollam A."/>
            <person name="Pepin K.H."/>
            <person name="Bhonagiri V."/>
            <person name="Zhang X."/>
            <person name="Suruliraj S."/>
            <person name="Warren W."/>
            <person name="Mitreva M."/>
            <person name="Mardis E.R."/>
            <person name="Wilson R.K."/>
        </authorList>
    </citation>
    <scope>NUCLEOTIDE SEQUENCE [LARGE SCALE GENOMIC DNA]</scope>
    <source>
        <strain evidence="2 3">DSM 1785</strain>
    </source>
</reference>
<proteinExistence type="predicted"/>
<evidence type="ECO:0000313" key="3">
    <source>
        <dbReference type="Proteomes" id="UP000010420"/>
    </source>
</evidence>
<keyword evidence="3" id="KW-1185">Reference proteome</keyword>
<dbReference type="Proteomes" id="UP000010420">
    <property type="component" value="Unassembled WGS sequence"/>
</dbReference>
<sequence>MYREINKQNKVVSLVISLSMITVALYSHRIIKMTMEKKGQLTQTVDVIILCVILFILIKEFRRCKIAYKYSIISDKLIINKINSNSEKNVESIKFKDILYIGEKCNTPKEYSIIKCNKYYTKNFNGHTKFCCVYKKDGKVEKFLFDPSNKLINCVSNIV</sequence>
<gene>
    <name evidence="2" type="ORF">HMPREF0216_03481</name>
</gene>
<evidence type="ECO:0000313" key="2">
    <source>
        <dbReference type="EMBL" id="EKY21957.1"/>
    </source>
</evidence>
<dbReference type="PATRIC" id="fig|545697.3.peg.3403"/>
<feature type="transmembrane region" description="Helical" evidence="1">
    <location>
        <begin position="43"/>
        <end position="61"/>
    </location>
</feature>
<dbReference type="RefSeq" id="WP_005216477.1">
    <property type="nucleotide sequence ID" value="NZ_KB291717.1"/>
</dbReference>
<accession>L1Q2X2</accession>
<organism evidence="2 3">
    <name type="scientific">Clostridium celatum DSM 1785</name>
    <dbReference type="NCBI Taxonomy" id="545697"/>
    <lineage>
        <taxon>Bacteria</taxon>
        <taxon>Bacillati</taxon>
        <taxon>Bacillota</taxon>
        <taxon>Clostridia</taxon>
        <taxon>Eubacteriales</taxon>
        <taxon>Clostridiaceae</taxon>
        <taxon>Clostridium</taxon>
    </lineage>
</organism>
<comment type="caution">
    <text evidence="2">The sequence shown here is derived from an EMBL/GenBank/DDBJ whole genome shotgun (WGS) entry which is preliminary data.</text>
</comment>
<dbReference type="STRING" id="545697.HMPREF0216_03481"/>
<dbReference type="eggNOG" id="ENOG5033I23">
    <property type="taxonomic scope" value="Bacteria"/>
</dbReference>
<dbReference type="AlphaFoldDB" id="L1Q2X2"/>
<keyword evidence="1" id="KW-1133">Transmembrane helix</keyword>
<keyword evidence="1" id="KW-0812">Transmembrane</keyword>
<protein>
    <submittedName>
        <fullName evidence="2">Uncharacterized protein</fullName>
    </submittedName>
</protein>